<accession>A0A0M8MKE3</accession>
<feature type="domain" description="DinB-like" evidence="1">
    <location>
        <begin position="8"/>
        <end position="159"/>
    </location>
</feature>
<organism evidence="2 3">
    <name type="scientific">Flavobacterium akiainvivens</name>
    <dbReference type="NCBI Taxonomy" id="1202724"/>
    <lineage>
        <taxon>Bacteria</taxon>
        <taxon>Pseudomonadati</taxon>
        <taxon>Bacteroidota</taxon>
        <taxon>Flavobacteriia</taxon>
        <taxon>Flavobacteriales</taxon>
        <taxon>Flavobacteriaceae</taxon>
        <taxon>Flavobacterium</taxon>
    </lineage>
</organism>
<reference evidence="2 3" key="1">
    <citation type="submission" date="2015-08" db="EMBL/GenBank/DDBJ databases">
        <title>Whole genome sequence of Flavobacterium akiainvivens IK-1T, from decaying Wikstroemia oahuensis, an endemic Hawaiian shrub.</title>
        <authorList>
            <person name="Wan X."/>
            <person name="Hou S."/>
            <person name="Saito J."/>
            <person name="Donachie S."/>
        </authorList>
    </citation>
    <scope>NUCLEOTIDE SEQUENCE [LARGE SCALE GENOMIC DNA]</scope>
    <source>
        <strain evidence="2 3">IK-1</strain>
    </source>
</reference>
<dbReference type="Proteomes" id="UP000037755">
    <property type="component" value="Unassembled WGS sequence"/>
</dbReference>
<dbReference type="InterPro" id="IPR034660">
    <property type="entry name" value="DinB/YfiT-like"/>
</dbReference>
<gene>
    <name evidence="2" type="ORF">AM493_17560</name>
</gene>
<dbReference type="RefSeq" id="WP_054409361.1">
    <property type="nucleotide sequence ID" value="NZ_FOYA01000002.1"/>
</dbReference>
<dbReference type="STRING" id="1202724.AM493_17560"/>
<protein>
    <recommendedName>
        <fullName evidence="1">DinB-like domain-containing protein</fullName>
    </recommendedName>
</protein>
<keyword evidence="3" id="KW-1185">Reference proteome</keyword>
<dbReference type="InterPro" id="IPR024775">
    <property type="entry name" value="DinB-like"/>
</dbReference>
<evidence type="ECO:0000313" key="2">
    <source>
        <dbReference type="EMBL" id="KOS07647.1"/>
    </source>
</evidence>
<sequence length="168" mass="18682">MAQQIIAQLENALNETLYLLKGVDDANINKKPADGSWSVAQVARHLYKATAGSDEMFAAPTPEAGRAVDERAENYREILMNFESKMNAPEFLVPEDKLFDKDRLIESLTEANKIAVAAIKESNLAQLAPLPEGHPLAGSTKLEIVHFFTYHTLRHNNQIEKIKAIVVN</sequence>
<dbReference type="PATRIC" id="fig|1202724.3.peg.3651"/>
<dbReference type="OrthoDB" id="679284at2"/>
<name>A0A0M8MKE3_9FLAO</name>
<evidence type="ECO:0000313" key="3">
    <source>
        <dbReference type="Proteomes" id="UP000037755"/>
    </source>
</evidence>
<dbReference type="AlphaFoldDB" id="A0A0M8MKE3"/>
<comment type="caution">
    <text evidence="2">The sequence shown here is derived from an EMBL/GenBank/DDBJ whole genome shotgun (WGS) entry which is preliminary data.</text>
</comment>
<dbReference type="EMBL" id="LIYD01000005">
    <property type="protein sequence ID" value="KOS07647.1"/>
    <property type="molecule type" value="Genomic_DNA"/>
</dbReference>
<dbReference type="Pfam" id="PF12867">
    <property type="entry name" value="DinB_2"/>
    <property type="match status" value="1"/>
</dbReference>
<evidence type="ECO:0000259" key="1">
    <source>
        <dbReference type="Pfam" id="PF12867"/>
    </source>
</evidence>
<dbReference type="Gene3D" id="1.20.120.450">
    <property type="entry name" value="dinb family like domain"/>
    <property type="match status" value="1"/>
</dbReference>
<dbReference type="SUPFAM" id="SSF109854">
    <property type="entry name" value="DinB/YfiT-like putative metalloenzymes"/>
    <property type="match status" value="1"/>
</dbReference>
<proteinExistence type="predicted"/>